<accession>A0A5B7DZ54</accession>
<protein>
    <submittedName>
        <fullName evidence="2">Uncharacterized protein</fullName>
    </submittedName>
</protein>
<organism evidence="2 3">
    <name type="scientific">Portunus trituberculatus</name>
    <name type="common">Swimming crab</name>
    <name type="synonym">Neptunus trituberculatus</name>
    <dbReference type="NCBI Taxonomy" id="210409"/>
    <lineage>
        <taxon>Eukaryota</taxon>
        <taxon>Metazoa</taxon>
        <taxon>Ecdysozoa</taxon>
        <taxon>Arthropoda</taxon>
        <taxon>Crustacea</taxon>
        <taxon>Multicrustacea</taxon>
        <taxon>Malacostraca</taxon>
        <taxon>Eumalacostraca</taxon>
        <taxon>Eucarida</taxon>
        <taxon>Decapoda</taxon>
        <taxon>Pleocyemata</taxon>
        <taxon>Brachyura</taxon>
        <taxon>Eubrachyura</taxon>
        <taxon>Portunoidea</taxon>
        <taxon>Portunidae</taxon>
        <taxon>Portuninae</taxon>
        <taxon>Portunus</taxon>
    </lineage>
</organism>
<evidence type="ECO:0000256" key="1">
    <source>
        <dbReference type="SAM" id="MobiDB-lite"/>
    </source>
</evidence>
<gene>
    <name evidence="2" type="ORF">E2C01_020123</name>
</gene>
<evidence type="ECO:0000313" key="2">
    <source>
        <dbReference type="EMBL" id="MPC26971.1"/>
    </source>
</evidence>
<comment type="caution">
    <text evidence="2">The sequence shown here is derived from an EMBL/GenBank/DDBJ whole genome shotgun (WGS) entry which is preliminary data.</text>
</comment>
<sequence>MITKVPGAPPPYTSVLKPKPILVDKQASEPNTPTNKYFERPMTRGNSDVSQRMKKRVTLSSLPSRHSLEAKEPDLLQVPQVVQIEHAGAPYIEEDCDPRNQGRSYHVVIYYTNRFICVPGFCWNTHSGNEILYGDYRIHQK</sequence>
<evidence type="ECO:0000313" key="3">
    <source>
        <dbReference type="Proteomes" id="UP000324222"/>
    </source>
</evidence>
<dbReference type="AlphaFoldDB" id="A0A5B7DZ54"/>
<proteinExistence type="predicted"/>
<reference evidence="2 3" key="1">
    <citation type="submission" date="2019-05" db="EMBL/GenBank/DDBJ databases">
        <title>Another draft genome of Portunus trituberculatus and its Hox gene families provides insights of decapod evolution.</title>
        <authorList>
            <person name="Jeong J.-H."/>
            <person name="Song I."/>
            <person name="Kim S."/>
            <person name="Choi T."/>
            <person name="Kim D."/>
            <person name="Ryu S."/>
            <person name="Kim W."/>
        </authorList>
    </citation>
    <scope>NUCLEOTIDE SEQUENCE [LARGE SCALE GENOMIC DNA]</scope>
    <source>
        <tissue evidence="2">Muscle</tissue>
    </source>
</reference>
<dbReference type="OrthoDB" id="8879391at2759"/>
<name>A0A5B7DZ54_PORTR</name>
<dbReference type="EMBL" id="VSRR010001677">
    <property type="protein sequence ID" value="MPC26971.1"/>
    <property type="molecule type" value="Genomic_DNA"/>
</dbReference>
<dbReference type="Proteomes" id="UP000324222">
    <property type="component" value="Unassembled WGS sequence"/>
</dbReference>
<feature type="region of interest" description="Disordered" evidence="1">
    <location>
        <begin position="1"/>
        <end position="52"/>
    </location>
</feature>
<keyword evidence="3" id="KW-1185">Reference proteome</keyword>